<evidence type="ECO:0000256" key="14">
    <source>
        <dbReference type="PIRSR" id="PIRSR618044-2"/>
    </source>
</evidence>
<dbReference type="PRINTS" id="PR00725">
    <property type="entry name" value="DADACBPTASE1"/>
</dbReference>
<evidence type="ECO:0000256" key="1">
    <source>
        <dbReference type="ARBA" id="ARBA00003217"/>
    </source>
</evidence>
<evidence type="ECO:0000256" key="12">
    <source>
        <dbReference type="ARBA" id="ARBA00034000"/>
    </source>
</evidence>
<dbReference type="RefSeq" id="WP_014537978.1">
    <property type="nucleotide sequence ID" value="NC_017384.1"/>
</dbReference>
<accession>F9Y4S5</accession>
<sequence>MSRKLNTLIAGLAVLAMGTSSAMAQSFVTSARAAYVLDQTTGTVLLDHNADEVLPPASMSKLMTIYMAFEAVSNGRLHLTDELRVSQHCMNYGGSSMFLNTQDRPHVEDLLRGVIILSGNDASCVLAEALSPDGTEGGFAALMTTRAHELGMSNSHFMNSNGWPAAGHLMSMRDLGTLSRHLIEDFPTFYPIFAETEFHYDGRVPSNSQNRNPILSLGIGADGLKTGHTSEAGYGLAGSARQGDRRVIFVITGLESEAARRDESERIINWAFRQFALQDLGKAGDIIPGGTADVWMGAAPRVQLALGQDLQILVPTTSANEMTTEVVYNGPIAAPITAGQELATLVIDREGMPQMTVPLVAETDVPAGGFVNRVMGSAMILLGKVGGAADQGA</sequence>
<dbReference type="GO" id="GO:0009002">
    <property type="term" value="F:serine-type D-Ala-D-Ala carboxypeptidase activity"/>
    <property type="evidence" value="ECO:0007669"/>
    <property type="project" value="UniProtKB-EC"/>
</dbReference>
<keyword evidence="6" id="KW-0645">Protease</keyword>
<dbReference type="InterPro" id="IPR001967">
    <property type="entry name" value="Peptidase_S11_N"/>
</dbReference>
<dbReference type="Gene3D" id="3.40.710.10">
    <property type="entry name" value="DD-peptidase/beta-lactamase superfamily"/>
    <property type="match status" value="1"/>
</dbReference>
<dbReference type="HOGENOM" id="CLU_027070_8_1_5"/>
<feature type="active site" description="Proton acceptor" evidence="13">
    <location>
        <position position="61"/>
    </location>
</feature>
<keyword evidence="7 16" id="KW-0732">Signal</keyword>
<dbReference type="KEGG" id="kvl:KVU_1970"/>
<evidence type="ECO:0000256" key="11">
    <source>
        <dbReference type="ARBA" id="ARBA00023316"/>
    </source>
</evidence>
<dbReference type="GO" id="GO:0008360">
    <property type="term" value="P:regulation of cell shape"/>
    <property type="evidence" value="ECO:0007669"/>
    <property type="project" value="UniProtKB-KW"/>
</dbReference>
<evidence type="ECO:0000256" key="3">
    <source>
        <dbReference type="ARBA" id="ARBA00007164"/>
    </source>
</evidence>
<feature type="binding site" evidence="14">
    <location>
        <position position="225"/>
    </location>
    <ligand>
        <name>substrate</name>
    </ligand>
</feature>
<keyword evidence="8 18" id="KW-0378">Hydrolase</keyword>
<comment type="function">
    <text evidence="1">Removes C-terminal D-alanyl residues from sugar-peptide cell wall precursors.</text>
</comment>
<dbReference type="PANTHER" id="PTHR21581">
    <property type="entry name" value="D-ALANYL-D-ALANINE CARBOXYPEPTIDASE"/>
    <property type="match status" value="1"/>
</dbReference>
<dbReference type="PATRIC" id="fig|759362.5.peg.2042"/>
<evidence type="ECO:0000256" key="7">
    <source>
        <dbReference type="ARBA" id="ARBA00022729"/>
    </source>
</evidence>
<keyword evidence="11" id="KW-0961">Cell wall biogenesis/degradation</keyword>
<dbReference type="Proteomes" id="UP000000692">
    <property type="component" value="Chromosome"/>
</dbReference>
<feature type="active site" description="Acyl-ester intermediate" evidence="13">
    <location>
        <position position="58"/>
    </location>
</feature>
<evidence type="ECO:0000256" key="4">
    <source>
        <dbReference type="ARBA" id="ARBA00012448"/>
    </source>
</evidence>
<dbReference type="UniPathway" id="UPA00219"/>
<evidence type="ECO:0000256" key="13">
    <source>
        <dbReference type="PIRSR" id="PIRSR618044-1"/>
    </source>
</evidence>
<feature type="active site" evidence="13">
    <location>
        <position position="118"/>
    </location>
</feature>
<organism evidence="18 19">
    <name type="scientific">Ketogulonicigenium vulgare (strain WSH-001)</name>
    <dbReference type="NCBI Taxonomy" id="759362"/>
    <lineage>
        <taxon>Bacteria</taxon>
        <taxon>Pseudomonadati</taxon>
        <taxon>Pseudomonadota</taxon>
        <taxon>Alphaproteobacteria</taxon>
        <taxon>Rhodobacterales</taxon>
        <taxon>Roseobacteraceae</taxon>
        <taxon>Ketogulonicigenium</taxon>
    </lineage>
</organism>
<dbReference type="SUPFAM" id="SSF56601">
    <property type="entry name" value="beta-lactamase/transpeptidase-like"/>
    <property type="match status" value="1"/>
</dbReference>
<dbReference type="Gene3D" id="2.60.410.10">
    <property type="entry name" value="D-Ala-D-Ala carboxypeptidase, C-terminal domain"/>
    <property type="match status" value="1"/>
</dbReference>
<feature type="domain" description="Peptidase S11 D-Ala-D-Ala carboxypeptidase A C-terminal" evidence="17">
    <location>
        <begin position="275"/>
        <end position="367"/>
    </location>
</feature>
<keyword evidence="9" id="KW-0133">Cell shape</keyword>
<evidence type="ECO:0000256" key="15">
    <source>
        <dbReference type="RuleBase" id="RU004016"/>
    </source>
</evidence>
<dbReference type="PANTHER" id="PTHR21581:SF6">
    <property type="entry name" value="TRAFFICKING PROTEIN PARTICLE COMPLEX SUBUNIT 12"/>
    <property type="match status" value="1"/>
</dbReference>
<evidence type="ECO:0000313" key="19">
    <source>
        <dbReference type="Proteomes" id="UP000000692"/>
    </source>
</evidence>
<dbReference type="Pfam" id="PF00768">
    <property type="entry name" value="Peptidase_S11"/>
    <property type="match status" value="1"/>
</dbReference>
<dbReference type="SUPFAM" id="SSF69189">
    <property type="entry name" value="Penicillin-binding protein associated domain"/>
    <property type="match status" value="1"/>
</dbReference>
<dbReference type="eggNOG" id="COG1686">
    <property type="taxonomic scope" value="Bacteria"/>
</dbReference>
<proteinExistence type="inferred from homology"/>
<comment type="similarity">
    <text evidence="3 15">Belongs to the peptidase S11 family.</text>
</comment>
<dbReference type="InterPro" id="IPR012338">
    <property type="entry name" value="Beta-lactam/transpept-like"/>
</dbReference>
<dbReference type="InterPro" id="IPR018044">
    <property type="entry name" value="Peptidase_S11"/>
</dbReference>
<evidence type="ECO:0000256" key="16">
    <source>
        <dbReference type="SAM" id="SignalP"/>
    </source>
</evidence>
<reference evidence="18 19" key="1">
    <citation type="journal article" date="2011" name="J. Bacteriol.">
        <title>Complete genome sequence of the industrial strain Ketogulonicigenium vulgare WSH-001.</title>
        <authorList>
            <person name="Liu L."/>
            <person name="Li Y."/>
            <person name="Zhang J."/>
            <person name="Zhou Z."/>
            <person name="Liu J."/>
            <person name="Li X."/>
            <person name="Zhou J."/>
            <person name="Du G."/>
            <person name="Wang L."/>
            <person name="Chen J."/>
        </authorList>
    </citation>
    <scope>NUCLEOTIDE SEQUENCE [LARGE SCALE GENOMIC DNA]</scope>
    <source>
        <strain evidence="18 19">WSH-001</strain>
    </source>
</reference>
<dbReference type="SMART" id="SM00936">
    <property type="entry name" value="PBP5_C"/>
    <property type="match status" value="1"/>
</dbReference>
<keyword evidence="19" id="KW-1185">Reference proteome</keyword>
<evidence type="ECO:0000256" key="10">
    <source>
        <dbReference type="ARBA" id="ARBA00022984"/>
    </source>
</evidence>
<dbReference type="Pfam" id="PF07943">
    <property type="entry name" value="PBP5_C"/>
    <property type="match status" value="1"/>
</dbReference>
<dbReference type="GO" id="GO:0009252">
    <property type="term" value="P:peptidoglycan biosynthetic process"/>
    <property type="evidence" value="ECO:0007669"/>
    <property type="project" value="UniProtKB-UniPathway"/>
</dbReference>
<keyword evidence="10" id="KW-0573">Peptidoglycan synthesis</keyword>
<gene>
    <name evidence="18" type="primary">dacC</name>
    <name evidence="18" type="ordered locus">KVU_1970</name>
</gene>
<evidence type="ECO:0000256" key="6">
    <source>
        <dbReference type="ARBA" id="ARBA00022670"/>
    </source>
</evidence>
<dbReference type="InterPro" id="IPR037167">
    <property type="entry name" value="Peptidase_S11_C_sf"/>
</dbReference>
<dbReference type="AlphaFoldDB" id="F9Y4S5"/>
<comment type="pathway">
    <text evidence="2">Cell wall biogenesis; peptidoglycan biosynthesis.</text>
</comment>
<evidence type="ECO:0000313" key="18">
    <source>
        <dbReference type="EMBL" id="AEM41809.1"/>
    </source>
</evidence>
<evidence type="ECO:0000256" key="9">
    <source>
        <dbReference type="ARBA" id="ARBA00022960"/>
    </source>
</evidence>
<evidence type="ECO:0000256" key="2">
    <source>
        <dbReference type="ARBA" id="ARBA00004752"/>
    </source>
</evidence>
<dbReference type="EMBL" id="CP002018">
    <property type="protein sequence ID" value="AEM41809.1"/>
    <property type="molecule type" value="Genomic_DNA"/>
</dbReference>
<protein>
    <recommendedName>
        <fullName evidence="4">serine-type D-Ala-D-Ala carboxypeptidase</fullName>
        <ecNumber evidence="4">3.4.16.4</ecNumber>
    </recommendedName>
</protein>
<keyword evidence="5 18" id="KW-0121">Carboxypeptidase</keyword>
<dbReference type="InterPro" id="IPR012907">
    <property type="entry name" value="Peptidase_S11_C"/>
</dbReference>
<dbReference type="GO" id="GO:0006508">
    <property type="term" value="P:proteolysis"/>
    <property type="evidence" value="ECO:0007669"/>
    <property type="project" value="UniProtKB-KW"/>
</dbReference>
<feature type="chain" id="PRO_5003392069" description="serine-type D-Ala-D-Ala carboxypeptidase" evidence="16">
    <location>
        <begin position="25"/>
        <end position="393"/>
    </location>
</feature>
<comment type="catalytic activity">
    <reaction evidence="12">
        <text>Preferential cleavage: (Ac)2-L-Lys-D-Ala-|-D-Ala. Also transpeptidation of peptidyl-alanyl moieties that are N-acyl substituents of D-alanine.</text>
        <dbReference type="EC" id="3.4.16.4"/>
    </reaction>
</comment>
<evidence type="ECO:0000256" key="8">
    <source>
        <dbReference type="ARBA" id="ARBA00022801"/>
    </source>
</evidence>
<dbReference type="EC" id="3.4.16.4" evidence="4"/>
<evidence type="ECO:0000259" key="17">
    <source>
        <dbReference type="SMART" id="SM00936"/>
    </source>
</evidence>
<dbReference type="GO" id="GO:0071555">
    <property type="term" value="P:cell wall organization"/>
    <property type="evidence" value="ECO:0007669"/>
    <property type="project" value="UniProtKB-KW"/>
</dbReference>
<name>F9Y4S5_KETVW</name>
<feature type="signal peptide" evidence="16">
    <location>
        <begin position="1"/>
        <end position="24"/>
    </location>
</feature>
<dbReference type="InterPro" id="IPR015956">
    <property type="entry name" value="Peniciliin-bd_prot_C_sf"/>
</dbReference>
<dbReference type="OrthoDB" id="9795979at2"/>
<evidence type="ECO:0000256" key="5">
    <source>
        <dbReference type="ARBA" id="ARBA00022645"/>
    </source>
</evidence>